<dbReference type="AlphaFoldDB" id="A0AAV4UMY8"/>
<dbReference type="Proteomes" id="UP001054945">
    <property type="component" value="Unassembled WGS sequence"/>
</dbReference>
<keyword evidence="2" id="KW-1185">Reference proteome</keyword>
<proteinExistence type="predicted"/>
<reference evidence="1 2" key="1">
    <citation type="submission" date="2021-06" db="EMBL/GenBank/DDBJ databases">
        <title>Caerostris extrusa draft genome.</title>
        <authorList>
            <person name="Kono N."/>
            <person name="Arakawa K."/>
        </authorList>
    </citation>
    <scope>NUCLEOTIDE SEQUENCE [LARGE SCALE GENOMIC DNA]</scope>
</reference>
<name>A0AAV4UMY8_CAEEX</name>
<evidence type="ECO:0000313" key="1">
    <source>
        <dbReference type="EMBL" id="GIY58785.1"/>
    </source>
</evidence>
<gene>
    <name evidence="1" type="ORF">CEXT_36971</name>
</gene>
<organism evidence="1 2">
    <name type="scientific">Caerostris extrusa</name>
    <name type="common">Bark spider</name>
    <name type="synonym">Caerostris bankana</name>
    <dbReference type="NCBI Taxonomy" id="172846"/>
    <lineage>
        <taxon>Eukaryota</taxon>
        <taxon>Metazoa</taxon>
        <taxon>Ecdysozoa</taxon>
        <taxon>Arthropoda</taxon>
        <taxon>Chelicerata</taxon>
        <taxon>Arachnida</taxon>
        <taxon>Araneae</taxon>
        <taxon>Araneomorphae</taxon>
        <taxon>Entelegynae</taxon>
        <taxon>Araneoidea</taxon>
        <taxon>Araneidae</taxon>
        <taxon>Caerostris</taxon>
    </lineage>
</organism>
<sequence length="76" mass="9372">MVLWHLFHCRKRGTITCKGYERESWQRIHFSHLWDLERIDHLALLYEGMARSMKQVSGFKNRSWKLCIPFEKWSFD</sequence>
<evidence type="ECO:0000313" key="2">
    <source>
        <dbReference type="Proteomes" id="UP001054945"/>
    </source>
</evidence>
<protein>
    <submittedName>
        <fullName evidence="1">Uncharacterized protein</fullName>
    </submittedName>
</protein>
<dbReference type="EMBL" id="BPLR01013105">
    <property type="protein sequence ID" value="GIY58785.1"/>
    <property type="molecule type" value="Genomic_DNA"/>
</dbReference>
<accession>A0AAV4UMY8</accession>
<comment type="caution">
    <text evidence="1">The sequence shown here is derived from an EMBL/GenBank/DDBJ whole genome shotgun (WGS) entry which is preliminary data.</text>
</comment>